<evidence type="ECO:0000256" key="1">
    <source>
        <dbReference type="SAM" id="Phobius"/>
    </source>
</evidence>
<gene>
    <name evidence="2" type="ordered locus">STAUR_1990</name>
</gene>
<dbReference type="Proteomes" id="UP000001351">
    <property type="component" value="Chromosome"/>
</dbReference>
<name>E3FWT1_STIAD</name>
<dbReference type="HOGENOM" id="CLU_113323_0_0_7"/>
<reference evidence="2 3" key="1">
    <citation type="journal article" date="2011" name="Mol. Biol. Evol.">
        <title>Comparative genomic analysis of fruiting body formation in Myxococcales.</title>
        <authorList>
            <person name="Huntley S."/>
            <person name="Hamann N."/>
            <person name="Wegener-Feldbrugge S."/>
            <person name="Treuner-Lange A."/>
            <person name="Kube M."/>
            <person name="Reinhardt R."/>
            <person name="Klages S."/>
            <person name="Muller R."/>
            <person name="Ronning C.M."/>
            <person name="Nierman W.C."/>
            <person name="Sogaard-Andersen L."/>
        </authorList>
    </citation>
    <scope>NUCLEOTIDE SEQUENCE [LARGE SCALE GENOMIC DNA]</scope>
    <source>
        <strain evidence="2 3">DW4/3-1</strain>
    </source>
</reference>
<evidence type="ECO:0000313" key="2">
    <source>
        <dbReference type="EMBL" id="ADO69794.1"/>
    </source>
</evidence>
<keyword evidence="1" id="KW-0812">Transmembrane</keyword>
<organism evidence="2 3">
    <name type="scientific">Stigmatella aurantiaca (strain DW4/3-1)</name>
    <dbReference type="NCBI Taxonomy" id="378806"/>
    <lineage>
        <taxon>Bacteria</taxon>
        <taxon>Pseudomonadati</taxon>
        <taxon>Myxococcota</taxon>
        <taxon>Myxococcia</taxon>
        <taxon>Myxococcales</taxon>
        <taxon>Cystobacterineae</taxon>
        <taxon>Archangiaceae</taxon>
        <taxon>Stigmatella</taxon>
    </lineage>
</organism>
<dbReference type="AlphaFoldDB" id="E3FWT1"/>
<dbReference type="KEGG" id="sur:STAUR_1990"/>
<evidence type="ECO:0000313" key="3">
    <source>
        <dbReference type="Proteomes" id="UP000001351"/>
    </source>
</evidence>
<keyword evidence="1" id="KW-1133">Transmembrane helix</keyword>
<proteinExistence type="predicted"/>
<feature type="transmembrane region" description="Helical" evidence="1">
    <location>
        <begin position="191"/>
        <end position="216"/>
    </location>
</feature>
<keyword evidence="3" id="KW-1185">Reference proteome</keyword>
<sequence>MRVRFLPPPTPYGARTRSGGCSRSLRMRLNMSSEWLFALLLGALLASCSATRNIAPPEVAKLSGFVLLIREMPDGRVAHIWQDAEDVETSQVTPATGLPSSTTPIVLAMSHQRDCDEELRECMRECMSRPLPRGFGHITSGERGKGGKEEYCNRHCMQPYLDCSKLQELQPQEFTAIDTAVDWLKRHRKSLLVGSVVVIAGVAFVVVSAGAGLVVLAPAVILASFGDALAPCSAVVSP</sequence>
<dbReference type="EMBL" id="CP002271">
    <property type="protein sequence ID" value="ADO69794.1"/>
    <property type="molecule type" value="Genomic_DNA"/>
</dbReference>
<accession>E3FWT1</accession>
<keyword evidence="1" id="KW-0472">Membrane</keyword>
<protein>
    <submittedName>
        <fullName evidence="2">Uncharacterized protein</fullName>
    </submittedName>
</protein>